<evidence type="ECO:0000313" key="2">
    <source>
        <dbReference type="EMBL" id="PGH23065.1"/>
    </source>
</evidence>
<evidence type="ECO:0000256" key="1">
    <source>
        <dbReference type="SAM" id="MobiDB-lite"/>
    </source>
</evidence>
<reference evidence="2 3" key="1">
    <citation type="submission" date="2017-10" db="EMBL/GenBank/DDBJ databases">
        <title>Comparative genomics in systemic dimorphic fungi from Ajellomycetaceae.</title>
        <authorList>
            <person name="Munoz J.F."/>
            <person name="Mcewen J.G."/>
            <person name="Clay O.K."/>
            <person name="Cuomo C.A."/>
        </authorList>
    </citation>
    <scope>NUCLEOTIDE SEQUENCE [LARGE SCALE GENOMIC DNA]</scope>
    <source>
        <strain evidence="2 3">UAMH7299</strain>
    </source>
</reference>
<dbReference type="AlphaFoldDB" id="A0A2B7YP33"/>
<keyword evidence="3" id="KW-1185">Reference proteome</keyword>
<protein>
    <submittedName>
        <fullName evidence="2">Uncharacterized protein</fullName>
    </submittedName>
</protein>
<dbReference type="Proteomes" id="UP000224634">
    <property type="component" value="Unassembled WGS sequence"/>
</dbReference>
<comment type="caution">
    <text evidence="2">The sequence shown here is derived from an EMBL/GenBank/DDBJ whole genome shotgun (WGS) entry which is preliminary data.</text>
</comment>
<organism evidence="2 3">
    <name type="scientific">Polytolypa hystricis (strain UAMH7299)</name>
    <dbReference type="NCBI Taxonomy" id="1447883"/>
    <lineage>
        <taxon>Eukaryota</taxon>
        <taxon>Fungi</taxon>
        <taxon>Dikarya</taxon>
        <taxon>Ascomycota</taxon>
        <taxon>Pezizomycotina</taxon>
        <taxon>Eurotiomycetes</taxon>
        <taxon>Eurotiomycetidae</taxon>
        <taxon>Onygenales</taxon>
        <taxon>Onygenales incertae sedis</taxon>
        <taxon>Polytolypa</taxon>
    </lineage>
</organism>
<gene>
    <name evidence="2" type="ORF">AJ80_02839</name>
</gene>
<accession>A0A2B7YP33</accession>
<sequence length="77" mass="8064">MPHSRLLSIDSAPFFEITRKNCAGPDDVRTTDAERRIVVDVMAGIVHALDEDIAAVGGGEVDGPRGGEGEGGDEEEG</sequence>
<proteinExistence type="predicted"/>
<dbReference type="EMBL" id="PDNA01000029">
    <property type="protein sequence ID" value="PGH23065.1"/>
    <property type="molecule type" value="Genomic_DNA"/>
</dbReference>
<evidence type="ECO:0000313" key="3">
    <source>
        <dbReference type="Proteomes" id="UP000224634"/>
    </source>
</evidence>
<feature type="region of interest" description="Disordered" evidence="1">
    <location>
        <begin position="56"/>
        <end position="77"/>
    </location>
</feature>
<name>A0A2B7YP33_POLH7</name>